<dbReference type="OrthoDB" id="5503612at2"/>
<dbReference type="InterPro" id="IPR041652">
    <property type="entry name" value="DUF5616"/>
</dbReference>
<evidence type="ECO:0008006" key="5">
    <source>
        <dbReference type="Google" id="ProtNLM"/>
    </source>
</evidence>
<gene>
    <name evidence="3" type="ORF">TDIS_0107</name>
</gene>
<evidence type="ECO:0000259" key="2">
    <source>
        <dbReference type="Pfam" id="PF18481"/>
    </source>
</evidence>
<comment type="caution">
    <text evidence="3">The sequence shown here is derived from an EMBL/GenBank/DDBJ whole genome shotgun (WGS) entry which is preliminary data.</text>
</comment>
<dbReference type="EMBL" id="LWLG01000001">
    <property type="protein sequence ID" value="OAQ21589.1"/>
    <property type="molecule type" value="Genomic_DNA"/>
</dbReference>
<evidence type="ECO:0000313" key="4">
    <source>
        <dbReference type="Proteomes" id="UP000078390"/>
    </source>
</evidence>
<dbReference type="STRING" id="999894.TDIS_0107"/>
<feature type="domain" description="DUF5616" evidence="2">
    <location>
        <begin position="63"/>
        <end position="198"/>
    </location>
</feature>
<dbReference type="PANTHER" id="PTHR42252:SF1">
    <property type="entry name" value="DUF434 DOMAIN-CONTAINING PROTEIN"/>
    <property type="match status" value="1"/>
</dbReference>
<accession>A0A179D771</accession>
<dbReference type="InterPro" id="IPR007368">
    <property type="entry name" value="DUF434"/>
</dbReference>
<reference evidence="3 4" key="1">
    <citation type="submission" date="2016-04" db="EMBL/GenBank/DDBJ databases">
        <title>Genome analysis of Thermosulfurimonas dismutans, the first thermophilic sulfur-disproportionating bacterium of the phylum Thermodesulfobacteria.</title>
        <authorList>
            <person name="Mardanov A.V."/>
            <person name="Beletsky A.V."/>
            <person name="Kadnikov V.V."/>
            <person name="Slobodkin A.I."/>
            <person name="Ravin N.V."/>
        </authorList>
    </citation>
    <scope>NUCLEOTIDE SEQUENCE [LARGE SCALE GENOMIC DNA]</scope>
    <source>
        <strain evidence="3 4">S95</strain>
    </source>
</reference>
<feature type="domain" description="DUF434" evidence="1">
    <location>
        <begin position="4"/>
        <end position="58"/>
    </location>
</feature>
<dbReference type="Proteomes" id="UP000078390">
    <property type="component" value="Unassembled WGS sequence"/>
</dbReference>
<sequence length="215" mass="24333">MKALREAARDLAYLLDRGYPERASLKLIGDRFGLTAEERELLIRATVPRQKALLRRQKKVRARELRGARVSVDGFNVLATLTHALRGYPLVLARDGFIRDAVRAGKNLRLEPELPSLLGLLEKFFRRFRPAHVGFYFDAPVSGSGKLAARIRIWLKELPLPGEALALRDAERRVLSGEIVCTADGPLLERADKVFDLAGFIVRRYLRSPLFKLFS</sequence>
<proteinExistence type="predicted"/>
<keyword evidence="4" id="KW-1185">Reference proteome</keyword>
<organism evidence="3 4">
    <name type="scientific">Thermosulfurimonas dismutans</name>
    <dbReference type="NCBI Taxonomy" id="999894"/>
    <lineage>
        <taxon>Bacteria</taxon>
        <taxon>Pseudomonadati</taxon>
        <taxon>Thermodesulfobacteriota</taxon>
        <taxon>Thermodesulfobacteria</taxon>
        <taxon>Thermodesulfobacteriales</taxon>
        <taxon>Thermodesulfobacteriaceae</taxon>
        <taxon>Thermosulfurimonas</taxon>
    </lineage>
</organism>
<dbReference type="Pfam" id="PF04256">
    <property type="entry name" value="DUF434"/>
    <property type="match status" value="1"/>
</dbReference>
<dbReference type="PANTHER" id="PTHR42252">
    <property type="entry name" value="DUF5616 DOMAIN-CONTAINING PROTEIN"/>
    <property type="match status" value="1"/>
</dbReference>
<dbReference type="AlphaFoldDB" id="A0A179D771"/>
<name>A0A179D771_9BACT</name>
<protein>
    <recommendedName>
        <fullName evidence="5">DUF434 domain-containing protein</fullName>
    </recommendedName>
</protein>
<evidence type="ECO:0000313" key="3">
    <source>
        <dbReference type="EMBL" id="OAQ21589.1"/>
    </source>
</evidence>
<evidence type="ECO:0000259" key="1">
    <source>
        <dbReference type="Pfam" id="PF04256"/>
    </source>
</evidence>
<dbReference type="RefSeq" id="WP_068668215.1">
    <property type="nucleotide sequence ID" value="NZ_LWLG01000001.1"/>
</dbReference>
<dbReference type="Pfam" id="PF18481">
    <property type="entry name" value="DUF5616"/>
    <property type="match status" value="1"/>
</dbReference>